<dbReference type="PANTHER" id="PTHR15036:SF85">
    <property type="entry name" value="SP2353, ISOFORM A"/>
    <property type="match status" value="1"/>
</dbReference>
<dbReference type="PROSITE" id="PS50025">
    <property type="entry name" value="LAM_G_DOMAIN"/>
    <property type="match status" value="1"/>
</dbReference>
<evidence type="ECO:0000256" key="1">
    <source>
        <dbReference type="PROSITE-ProRule" id="PRU00122"/>
    </source>
</evidence>
<comment type="caution">
    <text evidence="3">The sequence shown here is derived from an EMBL/GenBank/DDBJ whole genome shotgun (WGS) entry which is preliminary data.</text>
</comment>
<name>A0ABD0YAZ0_9HEMI</name>
<dbReference type="PANTHER" id="PTHR15036">
    <property type="entry name" value="PIKACHURIN-LIKE PROTEIN"/>
    <property type="match status" value="1"/>
</dbReference>
<dbReference type="CDD" id="cd00110">
    <property type="entry name" value="LamG"/>
    <property type="match status" value="1"/>
</dbReference>
<sequence>VSEAEATSSRTEDTARKLSATIDAGSRHFAAWNDTMAKRLQELRDKITQARHIADSIRLSMTSIGDSGGSCVRTYEPSHLEPSTMTSIVLTYAISSQLRDALLFYLPSSSTDDFVAIEMVNRKIRFVWDVGGGLGEVTHPLHIQTAGDLTNDQHWYRVEAQRMRNVGRLWVRPQVVSAGSALSVGPPAVNSSAASIGRLDVGPSSRVWVGGADRRLPHRLMSTQPGLVGCLHKVELNGRPIGLWNFRTQNPNSCTACIEGYK</sequence>
<dbReference type="Proteomes" id="UP001558652">
    <property type="component" value="Unassembled WGS sequence"/>
</dbReference>
<gene>
    <name evidence="3" type="ORF">AAG570_001136</name>
</gene>
<feature type="disulfide bond" evidence="1">
    <location>
        <begin position="230"/>
        <end position="257"/>
    </location>
</feature>
<dbReference type="SUPFAM" id="SSF49899">
    <property type="entry name" value="Concanavalin A-like lectins/glucanases"/>
    <property type="match status" value="1"/>
</dbReference>
<feature type="non-terminal residue" evidence="3">
    <location>
        <position position="1"/>
    </location>
</feature>
<reference evidence="3 4" key="1">
    <citation type="submission" date="2024-07" db="EMBL/GenBank/DDBJ databases">
        <title>Chromosome-level genome assembly of the water stick insect Ranatra chinensis (Heteroptera: Nepidae).</title>
        <authorList>
            <person name="Liu X."/>
        </authorList>
    </citation>
    <scope>NUCLEOTIDE SEQUENCE [LARGE SCALE GENOMIC DNA]</scope>
    <source>
        <strain evidence="3">Cailab_2021Rc</strain>
        <tissue evidence="3">Muscle</tissue>
    </source>
</reference>
<evidence type="ECO:0000313" key="3">
    <source>
        <dbReference type="EMBL" id="KAL1124510.1"/>
    </source>
</evidence>
<dbReference type="Pfam" id="PF02210">
    <property type="entry name" value="Laminin_G_2"/>
    <property type="match status" value="1"/>
</dbReference>
<accession>A0ABD0YAZ0</accession>
<feature type="domain" description="Laminin G" evidence="2">
    <location>
        <begin position="62"/>
        <end position="257"/>
    </location>
</feature>
<dbReference type="EMBL" id="JBFDAA010000010">
    <property type="protein sequence ID" value="KAL1124510.1"/>
    <property type="molecule type" value="Genomic_DNA"/>
</dbReference>
<dbReference type="InterPro" id="IPR001791">
    <property type="entry name" value="Laminin_G"/>
</dbReference>
<dbReference type="GO" id="GO:0016020">
    <property type="term" value="C:membrane"/>
    <property type="evidence" value="ECO:0007669"/>
    <property type="project" value="UniProtKB-SubCell"/>
</dbReference>
<dbReference type="SMART" id="SM00282">
    <property type="entry name" value="LamG"/>
    <property type="match status" value="1"/>
</dbReference>
<keyword evidence="4" id="KW-1185">Reference proteome</keyword>
<keyword evidence="1" id="KW-1015">Disulfide bond</keyword>
<dbReference type="Gene3D" id="2.60.120.200">
    <property type="match status" value="1"/>
</dbReference>
<dbReference type="InterPro" id="IPR013320">
    <property type="entry name" value="ConA-like_dom_sf"/>
</dbReference>
<organism evidence="3 4">
    <name type="scientific">Ranatra chinensis</name>
    <dbReference type="NCBI Taxonomy" id="642074"/>
    <lineage>
        <taxon>Eukaryota</taxon>
        <taxon>Metazoa</taxon>
        <taxon>Ecdysozoa</taxon>
        <taxon>Arthropoda</taxon>
        <taxon>Hexapoda</taxon>
        <taxon>Insecta</taxon>
        <taxon>Pterygota</taxon>
        <taxon>Neoptera</taxon>
        <taxon>Paraneoptera</taxon>
        <taxon>Hemiptera</taxon>
        <taxon>Heteroptera</taxon>
        <taxon>Panheteroptera</taxon>
        <taxon>Nepomorpha</taxon>
        <taxon>Nepidae</taxon>
        <taxon>Ranatrinae</taxon>
        <taxon>Ranatra</taxon>
    </lineage>
</organism>
<proteinExistence type="predicted"/>
<dbReference type="InterPro" id="IPR050372">
    <property type="entry name" value="Neurexin-related_CASP"/>
</dbReference>
<evidence type="ECO:0000259" key="2">
    <source>
        <dbReference type="PROSITE" id="PS50025"/>
    </source>
</evidence>
<protein>
    <recommendedName>
        <fullName evidence="2">Laminin G domain-containing protein</fullName>
    </recommendedName>
</protein>
<dbReference type="AlphaFoldDB" id="A0ABD0YAZ0"/>
<evidence type="ECO:0000313" key="4">
    <source>
        <dbReference type="Proteomes" id="UP001558652"/>
    </source>
</evidence>